<evidence type="ECO:0000313" key="4">
    <source>
        <dbReference type="EMBL" id="RDW66480.1"/>
    </source>
</evidence>
<feature type="domain" description="NAD-dependent epimerase/dehydratase" evidence="3">
    <location>
        <begin position="13"/>
        <end position="144"/>
    </location>
</feature>
<dbReference type="AlphaFoldDB" id="A0A3D8QXR2"/>
<dbReference type="Gene3D" id="3.40.50.720">
    <property type="entry name" value="NAD(P)-binding Rossmann-like Domain"/>
    <property type="match status" value="1"/>
</dbReference>
<dbReference type="SUPFAM" id="SSF51735">
    <property type="entry name" value="NAD(P)-binding Rossmann-fold domains"/>
    <property type="match status" value="1"/>
</dbReference>
<dbReference type="InterPro" id="IPR050425">
    <property type="entry name" value="NAD(P)_dehydrat-like"/>
</dbReference>
<reference evidence="4 5" key="1">
    <citation type="journal article" date="2018" name="IMA Fungus">
        <title>IMA Genome-F 9: Draft genome sequence of Annulohypoxylon stygium, Aspergillus mulundensis, Berkeleyomyces basicola (syn. Thielaviopsis basicola), Ceratocystis smalleyi, two Cercospora beticola strains, Coleophoma cylindrospora, Fusarium fracticaudum, Phialophora cf. hyalina, and Morchella septimelata.</title>
        <authorList>
            <person name="Wingfield B.D."/>
            <person name="Bills G.F."/>
            <person name="Dong Y."/>
            <person name="Huang W."/>
            <person name="Nel W.J."/>
            <person name="Swalarsk-Parry B.S."/>
            <person name="Vaghefi N."/>
            <person name="Wilken P.M."/>
            <person name="An Z."/>
            <person name="de Beer Z.W."/>
            <person name="De Vos L."/>
            <person name="Chen L."/>
            <person name="Duong T.A."/>
            <person name="Gao Y."/>
            <person name="Hammerbacher A."/>
            <person name="Kikkert J.R."/>
            <person name="Li Y."/>
            <person name="Li H."/>
            <person name="Li K."/>
            <person name="Li Q."/>
            <person name="Liu X."/>
            <person name="Ma X."/>
            <person name="Naidoo K."/>
            <person name="Pethybridge S.J."/>
            <person name="Sun J."/>
            <person name="Steenkamp E.T."/>
            <person name="van der Nest M.A."/>
            <person name="van Wyk S."/>
            <person name="Wingfield M.J."/>
            <person name="Xiong C."/>
            <person name="Yue Q."/>
            <person name="Zhang X."/>
        </authorList>
    </citation>
    <scope>NUCLEOTIDE SEQUENCE [LARGE SCALE GENOMIC DNA]</scope>
    <source>
        <strain evidence="4 5">BP6252</strain>
    </source>
</reference>
<dbReference type="GO" id="GO:0016616">
    <property type="term" value="F:oxidoreductase activity, acting on the CH-OH group of donors, NAD or NADP as acceptor"/>
    <property type="evidence" value="ECO:0007669"/>
    <property type="project" value="TreeGrafter"/>
</dbReference>
<sequence length="351" mass="39054">MSITPTLPKGSIILVTAANGFIATHIVDQLLQLGYRVRGTVRTPKPWLNKLFAKYGDGMFETVIVDSLQNQSAFDEATKGVDGVIHTAADMSFSSDADQVIPPTVAGLVNVMTSAAKQPSIKRVVLCSSSTACTLPKGFEPTVEITSETWDDEAIAMAYDLPDGIPESFKAYIVLAASRTEAEKAAWKFMKEQNPGFVFNAVLPDTTSKLKQLGKILDPENIPGSTGGWIRNIYVKHDFDSWRILAPQYFIDVVDCARVHVAALLHPSAKSKRLFAYKENFMQADILRILRELKPDFDWPKDPEPAQTRDRSTVPEKKISEEYVADLFGPVSWKNLEQSLRETFENVEGFY</sequence>
<organism evidence="4 5">
    <name type="scientific">Coleophoma cylindrospora</name>
    <dbReference type="NCBI Taxonomy" id="1849047"/>
    <lineage>
        <taxon>Eukaryota</taxon>
        <taxon>Fungi</taxon>
        <taxon>Dikarya</taxon>
        <taxon>Ascomycota</taxon>
        <taxon>Pezizomycotina</taxon>
        <taxon>Leotiomycetes</taxon>
        <taxon>Helotiales</taxon>
        <taxon>Dermateaceae</taxon>
        <taxon>Coleophoma</taxon>
    </lineage>
</organism>
<accession>A0A3D8QXR2</accession>
<evidence type="ECO:0000256" key="1">
    <source>
        <dbReference type="ARBA" id="ARBA00023002"/>
    </source>
</evidence>
<comment type="caution">
    <text evidence="4">The sequence shown here is derived from an EMBL/GenBank/DDBJ whole genome shotgun (WGS) entry which is preliminary data.</text>
</comment>
<proteinExistence type="inferred from homology"/>
<keyword evidence="1" id="KW-0560">Oxidoreductase</keyword>
<dbReference type="InterPro" id="IPR001509">
    <property type="entry name" value="Epimerase_deHydtase"/>
</dbReference>
<dbReference type="Pfam" id="PF01370">
    <property type="entry name" value="Epimerase"/>
    <property type="match status" value="1"/>
</dbReference>
<dbReference type="STRING" id="1849047.A0A3D8QXR2"/>
<dbReference type="OrthoDB" id="2735536at2759"/>
<evidence type="ECO:0000313" key="5">
    <source>
        <dbReference type="Proteomes" id="UP000256645"/>
    </source>
</evidence>
<dbReference type="Proteomes" id="UP000256645">
    <property type="component" value="Unassembled WGS sequence"/>
</dbReference>
<dbReference type="PANTHER" id="PTHR10366:SF562">
    <property type="entry name" value="ALDEHYDE REDUCTASE II (AFU_ORTHOLOGUE AFUA_1G11360)"/>
    <property type="match status" value="1"/>
</dbReference>
<dbReference type="EMBL" id="PDLM01000011">
    <property type="protein sequence ID" value="RDW66480.1"/>
    <property type="molecule type" value="Genomic_DNA"/>
</dbReference>
<evidence type="ECO:0000259" key="3">
    <source>
        <dbReference type="Pfam" id="PF01370"/>
    </source>
</evidence>
<dbReference type="InterPro" id="IPR036291">
    <property type="entry name" value="NAD(P)-bd_dom_sf"/>
</dbReference>
<name>A0A3D8QXR2_9HELO</name>
<keyword evidence="5" id="KW-1185">Reference proteome</keyword>
<gene>
    <name evidence="4" type="ORF">BP6252_10115</name>
</gene>
<comment type="similarity">
    <text evidence="2">Belongs to the NAD(P)-dependent epimerase/dehydratase family. Dihydroflavonol-4-reductase subfamily.</text>
</comment>
<dbReference type="PANTHER" id="PTHR10366">
    <property type="entry name" value="NAD DEPENDENT EPIMERASE/DEHYDRATASE"/>
    <property type="match status" value="1"/>
</dbReference>
<protein>
    <recommendedName>
        <fullName evidence="3">NAD-dependent epimerase/dehydratase domain-containing protein</fullName>
    </recommendedName>
</protein>
<evidence type="ECO:0000256" key="2">
    <source>
        <dbReference type="ARBA" id="ARBA00023445"/>
    </source>
</evidence>